<proteinExistence type="predicted"/>
<organism evidence="2 3">
    <name type="scientific">Pseudomonas putida</name>
    <name type="common">Arthrobacter siderocapsulatus</name>
    <dbReference type="NCBI Taxonomy" id="303"/>
    <lineage>
        <taxon>Bacteria</taxon>
        <taxon>Pseudomonadati</taxon>
        <taxon>Pseudomonadota</taxon>
        <taxon>Gammaproteobacteria</taxon>
        <taxon>Pseudomonadales</taxon>
        <taxon>Pseudomonadaceae</taxon>
        <taxon>Pseudomonas</taxon>
    </lineage>
</organism>
<evidence type="ECO:0000256" key="1">
    <source>
        <dbReference type="SAM" id="MobiDB-lite"/>
    </source>
</evidence>
<name>A0A4D6X454_PSEPU</name>
<reference evidence="3" key="1">
    <citation type="submission" date="2019-04" db="EMBL/GenBank/DDBJ databases">
        <title>Genome sequence of Pseudomonas putida 1290, an auxin catabolizing strain.</title>
        <authorList>
            <person name="Laird T.S."/>
            <person name="Leveau J.H.J."/>
        </authorList>
    </citation>
    <scope>NUCLEOTIDE SEQUENCE [LARGE SCALE GENOMIC DNA]</scope>
    <source>
        <strain evidence="3">1290</strain>
    </source>
</reference>
<evidence type="ECO:0000313" key="2">
    <source>
        <dbReference type="EMBL" id="QCI10749.1"/>
    </source>
</evidence>
<evidence type="ECO:0000313" key="3">
    <source>
        <dbReference type="Proteomes" id="UP000298551"/>
    </source>
</evidence>
<protein>
    <submittedName>
        <fullName evidence="2">Uncharacterized protein</fullName>
    </submittedName>
</protein>
<dbReference type="EMBL" id="CP039371">
    <property type="protein sequence ID" value="QCI10749.1"/>
    <property type="molecule type" value="Genomic_DNA"/>
</dbReference>
<dbReference type="AlphaFoldDB" id="A0A4D6X454"/>
<gene>
    <name evidence="2" type="ORF">E6B08_04725</name>
</gene>
<sequence>MLKLVPDPPQSPSPLEVAFKIAADHSLCAEGAAHQAVLLQFHAPAKLLTITSKHEPETLRKPVNPALPHIRIPANRQTLH</sequence>
<dbReference type="RefSeq" id="WP_136912955.1">
    <property type="nucleotide sequence ID" value="NZ_CP039371.1"/>
</dbReference>
<feature type="region of interest" description="Disordered" evidence="1">
    <location>
        <begin position="56"/>
        <end position="80"/>
    </location>
</feature>
<dbReference type="Proteomes" id="UP000298551">
    <property type="component" value="Chromosome"/>
</dbReference>
<accession>A0A4D6X454</accession>